<gene>
    <name evidence="2" type="ordered locus">AALP_Aa5g008200</name>
</gene>
<feature type="compositionally biased region" description="Polar residues" evidence="1">
    <location>
        <begin position="347"/>
        <end position="358"/>
    </location>
</feature>
<evidence type="ECO:0000256" key="1">
    <source>
        <dbReference type="SAM" id="MobiDB-lite"/>
    </source>
</evidence>
<keyword evidence="3" id="KW-1185">Reference proteome</keyword>
<name>A0A087GU51_ARAAL</name>
<feature type="compositionally biased region" description="Low complexity" evidence="1">
    <location>
        <begin position="297"/>
        <end position="309"/>
    </location>
</feature>
<accession>A0A087GU51</accession>
<reference evidence="3" key="1">
    <citation type="journal article" date="2015" name="Nat. Plants">
        <title>Genome expansion of Arabis alpina linked with retrotransposition and reduced symmetric DNA methylation.</title>
        <authorList>
            <person name="Willing E.M."/>
            <person name="Rawat V."/>
            <person name="Mandakova T."/>
            <person name="Maumus F."/>
            <person name="James G.V."/>
            <person name="Nordstroem K.J."/>
            <person name="Becker C."/>
            <person name="Warthmann N."/>
            <person name="Chica C."/>
            <person name="Szarzynska B."/>
            <person name="Zytnicki M."/>
            <person name="Albani M.C."/>
            <person name="Kiefer C."/>
            <person name="Bergonzi S."/>
            <person name="Castaings L."/>
            <person name="Mateos J.L."/>
            <person name="Berns M.C."/>
            <person name="Bujdoso N."/>
            <person name="Piofczyk T."/>
            <person name="de Lorenzo L."/>
            <person name="Barrero-Sicilia C."/>
            <person name="Mateos I."/>
            <person name="Piednoel M."/>
            <person name="Hagmann J."/>
            <person name="Chen-Min-Tao R."/>
            <person name="Iglesias-Fernandez R."/>
            <person name="Schuster S.C."/>
            <person name="Alonso-Blanco C."/>
            <person name="Roudier F."/>
            <person name="Carbonero P."/>
            <person name="Paz-Ares J."/>
            <person name="Davis S.J."/>
            <person name="Pecinka A."/>
            <person name="Quesneville H."/>
            <person name="Colot V."/>
            <person name="Lysak M.A."/>
            <person name="Weigel D."/>
            <person name="Coupland G."/>
            <person name="Schneeberger K."/>
        </authorList>
    </citation>
    <scope>NUCLEOTIDE SEQUENCE [LARGE SCALE GENOMIC DNA]</scope>
    <source>
        <strain evidence="3">cv. Pajares</strain>
    </source>
</reference>
<organism evidence="2 3">
    <name type="scientific">Arabis alpina</name>
    <name type="common">Alpine rock-cress</name>
    <dbReference type="NCBI Taxonomy" id="50452"/>
    <lineage>
        <taxon>Eukaryota</taxon>
        <taxon>Viridiplantae</taxon>
        <taxon>Streptophyta</taxon>
        <taxon>Embryophyta</taxon>
        <taxon>Tracheophyta</taxon>
        <taxon>Spermatophyta</taxon>
        <taxon>Magnoliopsida</taxon>
        <taxon>eudicotyledons</taxon>
        <taxon>Gunneridae</taxon>
        <taxon>Pentapetalae</taxon>
        <taxon>rosids</taxon>
        <taxon>malvids</taxon>
        <taxon>Brassicales</taxon>
        <taxon>Brassicaceae</taxon>
        <taxon>Arabideae</taxon>
        <taxon>Arabis</taxon>
    </lineage>
</organism>
<dbReference type="AlphaFoldDB" id="A0A087GU51"/>
<dbReference type="Gramene" id="KFK33403">
    <property type="protein sequence ID" value="KFK33403"/>
    <property type="gene ID" value="AALP_AA5G008200"/>
</dbReference>
<dbReference type="Proteomes" id="UP000029120">
    <property type="component" value="Chromosome 5"/>
</dbReference>
<evidence type="ECO:0000313" key="2">
    <source>
        <dbReference type="EMBL" id="KFK33403.1"/>
    </source>
</evidence>
<sequence length="434" mass="47397">MLKTTTISPHMSEGFQFNQIQVVRLGRGTPHVTIQTGFELGLDLVKREMDSRISYCFKVFSRPIREFVKSLARSLLRPCKNREVTRVLVSDVSDTSNAQSPSLIDEQVVDTRNSPDVKVEQNEDEISERFDLALFLRKKKYLTHGKRRARKFRPPDPPGSTLSMERSLSLLRKKLNIPDEIELVVPEHHERSSGGVFYFVRELSRGVLPVVSRSVLTGPAPKVPSNWKTVWDLLSIRGCNWKEDFSLRRVEKARALLGGSSVSSFRFSDCSGDIQSKMERPRSFRSVVPKTTGSGKPPTQTTATTSAAPTAVPALAEPTTAPASATPTIAPASVRPTTAPAYAKLTTVPTSGRLTTVPPSEPHDTSSAKKTTTTAKGSHLPSVARTEVVTALPALPAPLPSDYDAKRAAKGKGHDLVIATLNSLRWPAGSSVPS</sequence>
<dbReference type="EMBL" id="CM002873">
    <property type="protein sequence ID" value="KFK33403.1"/>
    <property type="molecule type" value="Genomic_DNA"/>
</dbReference>
<proteinExistence type="predicted"/>
<feature type="region of interest" description="Disordered" evidence="1">
    <location>
        <begin position="345"/>
        <end position="380"/>
    </location>
</feature>
<evidence type="ECO:0000313" key="3">
    <source>
        <dbReference type="Proteomes" id="UP000029120"/>
    </source>
</evidence>
<feature type="region of interest" description="Disordered" evidence="1">
    <location>
        <begin position="276"/>
        <end position="309"/>
    </location>
</feature>
<protein>
    <submittedName>
        <fullName evidence="2">Uncharacterized protein</fullName>
    </submittedName>
</protein>